<comment type="catalytic activity">
    <reaction evidence="10 12">
        <text>cytidine(4) in tRNA(Gly)(GCC) + S-adenosyl-L-methionine = 2'-O-methylcytidine(4) in tRNA(Gly)(GCC) + S-adenosyl-L-homocysteine + H(+)</text>
        <dbReference type="Rhea" id="RHEA:43192"/>
        <dbReference type="Rhea" id="RHEA-COMP:10399"/>
        <dbReference type="Rhea" id="RHEA-COMP:10400"/>
        <dbReference type="ChEBI" id="CHEBI:15378"/>
        <dbReference type="ChEBI" id="CHEBI:57856"/>
        <dbReference type="ChEBI" id="CHEBI:59789"/>
        <dbReference type="ChEBI" id="CHEBI:74495"/>
        <dbReference type="ChEBI" id="CHEBI:82748"/>
        <dbReference type="EC" id="2.1.1.225"/>
    </reaction>
</comment>
<evidence type="ECO:0000256" key="4">
    <source>
        <dbReference type="ARBA" id="ARBA00022691"/>
    </source>
</evidence>
<accession>B0EE44</accession>
<dbReference type="GO" id="GO:0106050">
    <property type="term" value="F:tRNA 2'-O-methyltransferase activity"/>
    <property type="evidence" value="ECO:0007669"/>
    <property type="project" value="UniProtKB-UniRule"/>
</dbReference>
<dbReference type="eggNOG" id="KOG2811">
    <property type="taxonomic scope" value="Eukaryota"/>
</dbReference>
<proteinExistence type="inferred from homology"/>
<dbReference type="Proteomes" id="UP000008076">
    <property type="component" value="Unassembled WGS sequence"/>
</dbReference>
<evidence type="ECO:0000256" key="6">
    <source>
        <dbReference type="ARBA" id="ARBA00022723"/>
    </source>
</evidence>
<evidence type="ECO:0000256" key="3">
    <source>
        <dbReference type="ARBA" id="ARBA00022679"/>
    </source>
</evidence>
<dbReference type="GO" id="GO:0008270">
    <property type="term" value="F:zinc ion binding"/>
    <property type="evidence" value="ECO:0007669"/>
    <property type="project" value="UniProtKB-KW"/>
</dbReference>
<keyword evidence="8 12" id="KW-0862">Zinc</keyword>
<sequence length="439" mass="50439">MEDKKEKKPIERKAHLKEKNSLKTICPFNSEHIIKKKRLRKHIQACLDNPVNKPTYGKSYIIHNCNRTNVVEINTPLQIETFLPILSDETFKSGIDIKRKGSEYLHCDCIHFSISKLNIEVLKLLMIRVKRLYEFICKQYSSIVAPVINNIEITNTTDCLIDQKTLEVEIPRYWGKPNQKMTVQCFSIIKHLIEKRVLKNNSNYSQQIIETGAGTGQLSASYLLLPHENKNYVYLVDRMNASHKRFDRIGKHHGDEVKRIVADLCDFDPTELIKETMNNQPFDGVSIIGKHLCGSATDMVLRMAVRCSKQFKLNGIGIALCCHMKGDGHDDCMSDFFKSLGVSLLELTVIHRMSSWASSLRNLQEKQDDCVEINEIESINVDEEFQKDQRIVGEMCRTLLNVARVVWLKNQNVMQEVGLVKYCLQTITPENVLLWGVGK</sequence>
<feature type="domain" description="CHHC U11-48K-type" evidence="13">
    <location>
        <begin position="23"/>
        <end position="50"/>
    </location>
</feature>
<evidence type="ECO:0000256" key="1">
    <source>
        <dbReference type="ARBA" id="ARBA00005265"/>
    </source>
</evidence>
<evidence type="ECO:0000256" key="8">
    <source>
        <dbReference type="ARBA" id="ARBA00022833"/>
    </source>
</evidence>
<dbReference type="PROSITE" id="PS51800">
    <property type="entry name" value="ZF_CHHC_U11_48K"/>
    <property type="match status" value="1"/>
</dbReference>
<name>B0EE44_ENTDS</name>
<dbReference type="GO" id="GO:0030488">
    <property type="term" value="P:tRNA methylation"/>
    <property type="evidence" value="ECO:0007669"/>
    <property type="project" value="InterPro"/>
</dbReference>
<evidence type="ECO:0000259" key="13">
    <source>
        <dbReference type="PROSITE" id="PS51800"/>
    </source>
</evidence>
<keyword evidence="2 12" id="KW-0489">Methyltransferase</keyword>
<dbReference type="EMBL" id="DS548901">
    <property type="protein sequence ID" value="EDR27202.1"/>
    <property type="molecule type" value="Genomic_DNA"/>
</dbReference>
<comment type="catalytic activity">
    <reaction evidence="11 12">
        <text>adenosine(4) in tRNA(His) + S-adenosyl-L-methionine = 2'-O-methyladenosine(4) in tRNA(His) + S-adenosyl-L-homocysteine + H(+)</text>
        <dbReference type="Rhea" id="RHEA:43196"/>
        <dbReference type="Rhea" id="RHEA-COMP:10401"/>
        <dbReference type="Rhea" id="RHEA-COMP:10402"/>
        <dbReference type="ChEBI" id="CHEBI:15378"/>
        <dbReference type="ChEBI" id="CHEBI:57856"/>
        <dbReference type="ChEBI" id="CHEBI:59789"/>
        <dbReference type="ChEBI" id="CHEBI:74411"/>
        <dbReference type="ChEBI" id="CHEBI:74477"/>
        <dbReference type="EC" id="2.1.1.225"/>
    </reaction>
</comment>
<dbReference type="Pfam" id="PF05206">
    <property type="entry name" value="TRM13"/>
    <property type="match status" value="1"/>
</dbReference>
<evidence type="ECO:0000256" key="12">
    <source>
        <dbReference type="RuleBase" id="RU367103"/>
    </source>
</evidence>
<comment type="function">
    <text evidence="12">tRNA methylase which 2'-O-methylates cytidine(4) in tRNA(Pro) and tRNA(Gly)(GCC), and adenosine(4) in tRNA(His).</text>
</comment>
<comment type="similarity">
    <text evidence="1 12">Belongs to the methyltransferase TRM13 family.</text>
</comment>
<dbReference type="PANTHER" id="PTHR12998:SF0">
    <property type="entry name" value="TRNA:M(4)X MODIFICATION ENZYME TRM13 HOMOLOG"/>
    <property type="match status" value="1"/>
</dbReference>
<dbReference type="OrthoDB" id="258806at2759"/>
<keyword evidence="4 12" id="KW-0949">S-adenosyl-L-methionine</keyword>
<evidence type="ECO:0000256" key="9">
    <source>
        <dbReference type="ARBA" id="ARBA00048165"/>
    </source>
</evidence>
<keyword evidence="5 12" id="KW-0819">tRNA processing</keyword>
<dbReference type="InterPro" id="IPR007871">
    <property type="entry name" value="Methyltransferase_TRM13"/>
</dbReference>
<keyword evidence="7 12" id="KW-0863">Zinc-finger</keyword>
<evidence type="ECO:0000256" key="11">
    <source>
        <dbReference type="ARBA" id="ARBA00049393"/>
    </source>
</evidence>
<gene>
    <name evidence="14" type="ORF">EDI_077820</name>
</gene>
<evidence type="ECO:0000256" key="7">
    <source>
        <dbReference type="ARBA" id="ARBA00022771"/>
    </source>
</evidence>
<reference evidence="15" key="1">
    <citation type="submission" date="2007-12" db="EMBL/GenBank/DDBJ databases">
        <title>Annotation of Entamoeba dispar SAW760.</title>
        <authorList>
            <person name="Lorenzi H."/>
            <person name="Inman J."/>
            <person name="Schobel S."/>
            <person name="Amedeo P."/>
            <person name="Caler E."/>
        </authorList>
    </citation>
    <scope>NUCLEOTIDE SEQUENCE [LARGE SCALE GENOMIC DNA]</scope>
    <source>
        <strain evidence="15">ATCC PRA-260 / SAW760</strain>
    </source>
</reference>
<dbReference type="Pfam" id="PF05253">
    <property type="entry name" value="zf-U11-48K"/>
    <property type="match status" value="1"/>
</dbReference>
<dbReference type="RefSeq" id="XP_001736552.1">
    <property type="nucleotide sequence ID" value="XM_001736500.1"/>
</dbReference>
<keyword evidence="15" id="KW-1185">Reference proteome</keyword>
<evidence type="ECO:0000313" key="14">
    <source>
        <dbReference type="EMBL" id="EDR27202.1"/>
    </source>
</evidence>
<dbReference type="OMA" id="CVEINEI"/>
<dbReference type="PANTHER" id="PTHR12998">
    <property type="entry name" value="TRNA:M(4)X MODIFICATION ENZYME TRM13 HOMOLOG"/>
    <property type="match status" value="1"/>
</dbReference>
<evidence type="ECO:0000256" key="2">
    <source>
        <dbReference type="ARBA" id="ARBA00022603"/>
    </source>
</evidence>
<evidence type="ECO:0000313" key="15">
    <source>
        <dbReference type="Proteomes" id="UP000008076"/>
    </source>
</evidence>
<evidence type="ECO:0000256" key="5">
    <source>
        <dbReference type="ARBA" id="ARBA00022694"/>
    </source>
</evidence>
<dbReference type="InterPro" id="IPR039044">
    <property type="entry name" value="Trm13"/>
</dbReference>
<dbReference type="EC" id="2.1.1.225" evidence="12"/>
<comment type="catalytic activity">
    <reaction evidence="9 12">
        <text>cytidine(4) in tRNA(Pro) + S-adenosyl-L-methionine = 2'-O-methylcytidine(4) in tRNA(Pro) + S-adenosyl-L-homocysteine + H(+)</text>
        <dbReference type="Rhea" id="RHEA:32767"/>
        <dbReference type="Rhea" id="RHEA-COMP:10397"/>
        <dbReference type="Rhea" id="RHEA-COMP:10398"/>
        <dbReference type="ChEBI" id="CHEBI:15378"/>
        <dbReference type="ChEBI" id="CHEBI:57856"/>
        <dbReference type="ChEBI" id="CHEBI:59789"/>
        <dbReference type="ChEBI" id="CHEBI:74495"/>
        <dbReference type="ChEBI" id="CHEBI:82748"/>
        <dbReference type="EC" id="2.1.1.225"/>
    </reaction>
</comment>
<dbReference type="KEGG" id="edi:EDI_077820"/>
<dbReference type="VEuPathDB" id="AmoebaDB:EDI_077820"/>
<dbReference type="GeneID" id="5881550"/>
<dbReference type="InterPro" id="IPR022776">
    <property type="entry name" value="TRM13/UPF0224_CHHC_Znf_dom"/>
</dbReference>
<keyword evidence="3 12" id="KW-0808">Transferase</keyword>
<organism evidence="15">
    <name type="scientific">Entamoeba dispar (strain ATCC PRA-260 / SAW760)</name>
    <dbReference type="NCBI Taxonomy" id="370354"/>
    <lineage>
        <taxon>Eukaryota</taxon>
        <taxon>Amoebozoa</taxon>
        <taxon>Evosea</taxon>
        <taxon>Archamoebae</taxon>
        <taxon>Mastigamoebida</taxon>
        <taxon>Entamoebidae</taxon>
        <taxon>Entamoeba</taxon>
    </lineage>
</organism>
<keyword evidence="6 12" id="KW-0479">Metal-binding</keyword>
<protein>
    <recommendedName>
        <fullName evidence="12">tRNA:m(4)X modification enzyme TRM13</fullName>
        <ecNumber evidence="12">2.1.1.225</ecNumber>
    </recommendedName>
</protein>
<evidence type="ECO:0000256" key="10">
    <source>
        <dbReference type="ARBA" id="ARBA00048635"/>
    </source>
</evidence>
<dbReference type="AlphaFoldDB" id="B0EE44"/>